<accession>A0A067PM28</accession>
<reference evidence="3" key="1">
    <citation type="journal article" date="2014" name="Proc. Natl. Acad. Sci. U.S.A.">
        <title>Extensive sampling of basidiomycete genomes demonstrates inadequacy of the white-rot/brown-rot paradigm for wood decay fungi.</title>
        <authorList>
            <person name="Riley R."/>
            <person name="Salamov A.A."/>
            <person name="Brown D.W."/>
            <person name="Nagy L.G."/>
            <person name="Floudas D."/>
            <person name="Held B.W."/>
            <person name="Levasseur A."/>
            <person name="Lombard V."/>
            <person name="Morin E."/>
            <person name="Otillar R."/>
            <person name="Lindquist E.A."/>
            <person name="Sun H."/>
            <person name="LaButti K.M."/>
            <person name="Schmutz J."/>
            <person name="Jabbour D."/>
            <person name="Luo H."/>
            <person name="Baker S.E."/>
            <person name="Pisabarro A.G."/>
            <person name="Walton J.D."/>
            <person name="Blanchette R.A."/>
            <person name="Henrissat B."/>
            <person name="Martin F."/>
            <person name="Cullen D."/>
            <person name="Hibbett D.S."/>
            <person name="Grigoriev I.V."/>
        </authorList>
    </citation>
    <scope>NUCLEOTIDE SEQUENCE [LARGE SCALE GENOMIC DNA]</scope>
    <source>
        <strain evidence="3">MUCL 33604</strain>
    </source>
</reference>
<dbReference type="HOGENOM" id="CLU_006344_0_0_1"/>
<keyword evidence="3" id="KW-1185">Reference proteome</keyword>
<dbReference type="Proteomes" id="UP000027265">
    <property type="component" value="Unassembled WGS sequence"/>
</dbReference>
<feature type="non-terminal residue" evidence="2">
    <location>
        <position position="1"/>
    </location>
</feature>
<dbReference type="EMBL" id="KL197742">
    <property type="protein sequence ID" value="KDQ52142.1"/>
    <property type="molecule type" value="Genomic_DNA"/>
</dbReference>
<sequence length="286" mass="32928">ITVIRNFGMTDNYNTKMFECLHIDLTKDAWRSTNHKDKCPQMVKWVARQEKVSSFDGYISWMERLCSRQANSSNLPILRNKEGSPIKLTKRPHSPNCLLDKIERDHSAPGLRRDLTKYLATLSAISPTRYTLPFEHLDVYHNVKFSPPELHDQKEERDIIKAHPTIKKKPARYDTAILIVDDEAESTGLQAEPLAYVQWYSKLKLVADPNHMMYDVSKPALRSDGSPPGEVVKVADIRQSCQLVPKFPKTLKDTPEASWNTNNVLDLCSSFFVNNWTSLYSYQSIW</sequence>
<name>A0A067PM28_9AGAM</name>
<feature type="domain" description="DUF6830" evidence="1">
    <location>
        <begin position="64"/>
        <end position="185"/>
    </location>
</feature>
<evidence type="ECO:0000313" key="2">
    <source>
        <dbReference type="EMBL" id="KDQ52142.1"/>
    </source>
</evidence>
<organism evidence="2 3">
    <name type="scientific">Jaapia argillacea MUCL 33604</name>
    <dbReference type="NCBI Taxonomy" id="933084"/>
    <lineage>
        <taxon>Eukaryota</taxon>
        <taxon>Fungi</taxon>
        <taxon>Dikarya</taxon>
        <taxon>Basidiomycota</taxon>
        <taxon>Agaricomycotina</taxon>
        <taxon>Agaricomycetes</taxon>
        <taxon>Agaricomycetidae</taxon>
        <taxon>Jaapiales</taxon>
        <taxon>Jaapiaceae</taxon>
        <taxon>Jaapia</taxon>
    </lineage>
</organism>
<dbReference type="InParanoid" id="A0A067PM28"/>
<gene>
    <name evidence="2" type="ORF">JAAARDRAFT_139226</name>
</gene>
<protein>
    <recommendedName>
        <fullName evidence="1">DUF6830 domain-containing protein</fullName>
    </recommendedName>
</protein>
<proteinExistence type="predicted"/>
<dbReference type="OrthoDB" id="2688614at2759"/>
<dbReference type="Pfam" id="PF20722">
    <property type="entry name" value="DUF6830"/>
    <property type="match status" value="1"/>
</dbReference>
<evidence type="ECO:0000313" key="3">
    <source>
        <dbReference type="Proteomes" id="UP000027265"/>
    </source>
</evidence>
<dbReference type="InterPro" id="IPR049233">
    <property type="entry name" value="DUF6830"/>
</dbReference>
<evidence type="ECO:0000259" key="1">
    <source>
        <dbReference type="Pfam" id="PF20722"/>
    </source>
</evidence>
<dbReference type="AlphaFoldDB" id="A0A067PM28"/>